<accession>L1LAF9</accession>
<evidence type="ECO:0000313" key="1">
    <source>
        <dbReference type="EMBL" id="EKX72462.1"/>
    </source>
</evidence>
<dbReference type="VEuPathDB" id="PiroplasmaDB:BEWA_049290"/>
<organism evidence="1 2">
    <name type="scientific">Theileria equi strain WA</name>
    <dbReference type="NCBI Taxonomy" id="1537102"/>
    <lineage>
        <taxon>Eukaryota</taxon>
        <taxon>Sar</taxon>
        <taxon>Alveolata</taxon>
        <taxon>Apicomplexa</taxon>
        <taxon>Aconoidasida</taxon>
        <taxon>Piroplasmida</taxon>
        <taxon>Theileriidae</taxon>
        <taxon>Theileria</taxon>
    </lineage>
</organism>
<dbReference type="GeneID" id="15804179"/>
<dbReference type="KEGG" id="beq:BEWA_049290"/>
<dbReference type="Proteomes" id="UP000031512">
    <property type="component" value="Unassembled WGS sequence"/>
</dbReference>
<comment type="caution">
    <text evidence="1">The sequence shown here is derived from an EMBL/GenBank/DDBJ whole genome shotgun (WGS) entry which is preliminary data.</text>
</comment>
<dbReference type="EMBL" id="ACOU01000007">
    <property type="protein sequence ID" value="EKX72462.1"/>
    <property type="molecule type" value="Genomic_DNA"/>
</dbReference>
<name>L1LAF9_THEEQ</name>
<dbReference type="AlphaFoldDB" id="L1LAF9"/>
<protein>
    <submittedName>
        <fullName evidence="1">Uncharacterized protein</fullName>
    </submittedName>
</protein>
<proteinExistence type="predicted"/>
<keyword evidence="2" id="KW-1185">Reference proteome</keyword>
<dbReference type="RefSeq" id="XP_004831914.1">
    <property type="nucleotide sequence ID" value="XM_004831857.1"/>
</dbReference>
<reference evidence="1 2" key="1">
    <citation type="journal article" date="2012" name="BMC Genomics">
        <title>Comparative genomic analysis and phylogenetic position of Theileria equi.</title>
        <authorList>
            <person name="Kappmeyer L.S."/>
            <person name="Thiagarajan M."/>
            <person name="Herndon D.R."/>
            <person name="Ramsay J.D."/>
            <person name="Caler E."/>
            <person name="Djikeng A."/>
            <person name="Gillespie J.J."/>
            <person name="Lau A.O."/>
            <person name="Roalson E.H."/>
            <person name="Silva J.C."/>
            <person name="Silva M.G."/>
            <person name="Suarez C.E."/>
            <person name="Ueti M.W."/>
            <person name="Nene V.M."/>
            <person name="Mealey R.H."/>
            <person name="Knowles D.P."/>
            <person name="Brayton K.A."/>
        </authorList>
    </citation>
    <scope>NUCLEOTIDE SEQUENCE [LARGE SCALE GENOMIC DNA]</scope>
    <source>
        <strain evidence="1 2">WA</strain>
    </source>
</reference>
<evidence type="ECO:0000313" key="2">
    <source>
        <dbReference type="Proteomes" id="UP000031512"/>
    </source>
</evidence>
<sequence>MAIAVISIGMDFQCLFIVVKEPKMIDVKSVNVYCTKGTTDAFLIYLKPKEGTTGVLLENKWYGRCSGDTHWEEEKGFTGEPTGDDIVPINKHLTDALIPRVIIDLTKTNGSYTPRRTTLQFSVEEDKIESTSSFLKCTHKLSESRPFRLKDIECGGKLLGIKSKESLSCVNAYYYSGHSTIPLLIELALSSGNNYKYFFRPTKDLDTWFKYVRSDVGETTQLNNLNEMLDALKKIHVSDPPNASPSLPLALTDTLKIGGSSLTTAGLGGLAVWKGPALIARL</sequence>
<gene>
    <name evidence="1" type="ORF">BEWA_049290</name>
</gene>